<evidence type="ECO:0000256" key="4">
    <source>
        <dbReference type="PROSITE-ProRule" id="PRU00175"/>
    </source>
</evidence>
<evidence type="ECO:0000256" key="3">
    <source>
        <dbReference type="ARBA" id="ARBA00022833"/>
    </source>
</evidence>
<feature type="compositionally biased region" description="Acidic residues" evidence="5">
    <location>
        <begin position="24"/>
        <end position="41"/>
    </location>
</feature>
<evidence type="ECO:0000256" key="5">
    <source>
        <dbReference type="SAM" id="MobiDB-lite"/>
    </source>
</evidence>
<evidence type="ECO:0000256" key="1">
    <source>
        <dbReference type="ARBA" id="ARBA00022723"/>
    </source>
</evidence>
<gene>
    <name evidence="7" type="ORF">ATANTOWER_019822</name>
</gene>
<proteinExistence type="predicted"/>
<dbReference type="InterPro" id="IPR001841">
    <property type="entry name" value="Znf_RING"/>
</dbReference>
<dbReference type="PROSITE" id="PS50089">
    <property type="entry name" value="ZF_RING_2"/>
    <property type="match status" value="1"/>
</dbReference>
<sequence>MDPVREEDVFSDAEDPFPLREHQEEEDEDEEEEDEEEDEEDARIFNTWMQQYRGGHHQKKQRQEEKEKEKEEKDRESEGERPESRCSLEPPVQTRSHRRSSLPCPATLSSMQLSRLHSSTCAPVTARVLLRRSSSRRLLPSPQESVVPPLERRPSLKPSIPEAVPSERRAQFRRRNVMSLSDAYSMCLICHNDLSQGSGGTRELQCTHTFHKECIEEWLWRKQSCPTCHVQVSMPQPLYWNSTRVKVP</sequence>
<accession>A0ABU7AGL1</accession>
<dbReference type="SUPFAM" id="SSF57850">
    <property type="entry name" value="RING/U-box"/>
    <property type="match status" value="1"/>
</dbReference>
<feature type="region of interest" description="Disordered" evidence="5">
    <location>
        <begin position="138"/>
        <end position="163"/>
    </location>
</feature>
<dbReference type="Gene3D" id="3.30.40.10">
    <property type="entry name" value="Zinc/RING finger domain, C3HC4 (zinc finger)"/>
    <property type="match status" value="1"/>
</dbReference>
<feature type="region of interest" description="Disordered" evidence="5">
    <location>
        <begin position="1"/>
        <end position="103"/>
    </location>
</feature>
<feature type="compositionally biased region" description="Basic and acidic residues" evidence="5">
    <location>
        <begin position="61"/>
        <end position="86"/>
    </location>
</feature>
<dbReference type="EMBL" id="JAHUTI010013999">
    <property type="protein sequence ID" value="MED6237153.1"/>
    <property type="molecule type" value="Genomic_DNA"/>
</dbReference>
<organism evidence="7 8">
    <name type="scientific">Ataeniobius toweri</name>
    <dbReference type="NCBI Taxonomy" id="208326"/>
    <lineage>
        <taxon>Eukaryota</taxon>
        <taxon>Metazoa</taxon>
        <taxon>Chordata</taxon>
        <taxon>Craniata</taxon>
        <taxon>Vertebrata</taxon>
        <taxon>Euteleostomi</taxon>
        <taxon>Actinopterygii</taxon>
        <taxon>Neopterygii</taxon>
        <taxon>Teleostei</taxon>
        <taxon>Neoteleostei</taxon>
        <taxon>Acanthomorphata</taxon>
        <taxon>Ovalentaria</taxon>
        <taxon>Atherinomorphae</taxon>
        <taxon>Cyprinodontiformes</taxon>
        <taxon>Goodeidae</taxon>
        <taxon>Ataeniobius</taxon>
    </lineage>
</organism>
<protein>
    <recommendedName>
        <fullName evidence="6">RING-type domain-containing protein</fullName>
    </recommendedName>
</protein>
<dbReference type="Pfam" id="PF13639">
    <property type="entry name" value="zf-RING_2"/>
    <property type="match status" value="1"/>
</dbReference>
<reference evidence="7 8" key="1">
    <citation type="submission" date="2021-07" db="EMBL/GenBank/DDBJ databases">
        <authorList>
            <person name="Palmer J.M."/>
        </authorList>
    </citation>
    <scope>NUCLEOTIDE SEQUENCE [LARGE SCALE GENOMIC DNA]</scope>
    <source>
        <strain evidence="7 8">AT_MEX2019</strain>
        <tissue evidence="7">Muscle</tissue>
    </source>
</reference>
<feature type="domain" description="RING-type" evidence="6">
    <location>
        <begin position="187"/>
        <end position="229"/>
    </location>
</feature>
<keyword evidence="8" id="KW-1185">Reference proteome</keyword>
<evidence type="ECO:0000256" key="2">
    <source>
        <dbReference type="ARBA" id="ARBA00022771"/>
    </source>
</evidence>
<name>A0ABU7AGL1_9TELE</name>
<dbReference type="Proteomes" id="UP001345963">
    <property type="component" value="Unassembled WGS sequence"/>
</dbReference>
<keyword evidence="1" id="KW-0479">Metal-binding</keyword>
<evidence type="ECO:0000313" key="8">
    <source>
        <dbReference type="Proteomes" id="UP001345963"/>
    </source>
</evidence>
<keyword evidence="3" id="KW-0862">Zinc</keyword>
<evidence type="ECO:0000313" key="7">
    <source>
        <dbReference type="EMBL" id="MED6237153.1"/>
    </source>
</evidence>
<dbReference type="PANTHER" id="PTHR22765">
    <property type="entry name" value="RING FINGER AND PROTEASE ASSOCIATED DOMAIN-CONTAINING"/>
    <property type="match status" value="1"/>
</dbReference>
<dbReference type="PANTHER" id="PTHR22765:SF345">
    <property type="entry name" value="RING FINGER PROTEIN 215"/>
    <property type="match status" value="1"/>
</dbReference>
<dbReference type="InterPro" id="IPR051826">
    <property type="entry name" value="E3_ubiquitin-ligase_domain"/>
</dbReference>
<comment type="caution">
    <text evidence="7">The sequence shown here is derived from an EMBL/GenBank/DDBJ whole genome shotgun (WGS) entry which is preliminary data.</text>
</comment>
<dbReference type="InterPro" id="IPR013083">
    <property type="entry name" value="Znf_RING/FYVE/PHD"/>
</dbReference>
<evidence type="ECO:0000259" key="6">
    <source>
        <dbReference type="PROSITE" id="PS50089"/>
    </source>
</evidence>
<keyword evidence="2 4" id="KW-0863">Zinc-finger</keyword>
<dbReference type="SMART" id="SM00184">
    <property type="entry name" value="RING"/>
    <property type="match status" value="1"/>
</dbReference>